<gene>
    <name evidence="1" type="ORF">GCM10008942_08750</name>
</gene>
<dbReference type="Proteomes" id="UP001499951">
    <property type="component" value="Unassembled WGS sequence"/>
</dbReference>
<name>A0ABN1EAT3_9PROT</name>
<dbReference type="SUPFAM" id="SSF53850">
    <property type="entry name" value="Periplasmic binding protein-like II"/>
    <property type="match status" value="1"/>
</dbReference>
<protein>
    <submittedName>
        <fullName evidence="1">ABC transporter substrate-binding protein</fullName>
    </submittedName>
</protein>
<proteinExistence type="predicted"/>
<dbReference type="InterPro" id="IPR006059">
    <property type="entry name" value="SBP"/>
</dbReference>
<evidence type="ECO:0000313" key="2">
    <source>
        <dbReference type="Proteomes" id="UP001499951"/>
    </source>
</evidence>
<dbReference type="RefSeq" id="WP_166932375.1">
    <property type="nucleotide sequence ID" value="NZ_BAAADD010000002.1"/>
</dbReference>
<organism evidence="1 2">
    <name type="scientific">Rhizomicrobium electricum</name>
    <dbReference type="NCBI Taxonomy" id="480070"/>
    <lineage>
        <taxon>Bacteria</taxon>
        <taxon>Pseudomonadati</taxon>
        <taxon>Pseudomonadota</taxon>
        <taxon>Alphaproteobacteria</taxon>
        <taxon>Micropepsales</taxon>
        <taxon>Micropepsaceae</taxon>
        <taxon>Rhizomicrobium</taxon>
    </lineage>
</organism>
<sequence>MKTWGVVALIGAAVVLAGGYYAVLNLTRTKPVLSVATWEGDYGHAQRSAQIVPFGMASGVDALFTSYNGGTKELTQQVASRHFDWDVVDMELPDAVAACQSGLLEKIDASALPAAPNGTPAEKDFVPGAIGPCWVASAIYSQVVAVAPVKFGDKAPATLADFFDVQRYPGKRALPRASAKLTVEMALLADGVVPKDVYEVLSSPQGVARALKKLDTLRGNLVWYDNPADATAMLKDGRAVMASLPNWAIFDAEKDTPAAPKMTIIWDRQLYQSEVFGIPRGNPKAKRAMDFVRYATNAPVLGKMTSWIAYGPARRSALAYVGKHPELGFDMKPYLPTAHFATAFQVDDSWWRLHGADVAVFWNEWLTKSDPR</sequence>
<dbReference type="EMBL" id="BAAADD010000002">
    <property type="protein sequence ID" value="GAA0562575.1"/>
    <property type="molecule type" value="Genomic_DNA"/>
</dbReference>
<reference evidence="1 2" key="1">
    <citation type="journal article" date="2019" name="Int. J. Syst. Evol. Microbiol.">
        <title>The Global Catalogue of Microorganisms (GCM) 10K type strain sequencing project: providing services to taxonomists for standard genome sequencing and annotation.</title>
        <authorList>
            <consortium name="The Broad Institute Genomics Platform"/>
            <consortium name="The Broad Institute Genome Sequencing Center for Infectious Disease"/>
            <person name="Wu L."/>
            <person name="Ma J."/>
        </authorList>
    </citation>
    <scope>NUCLEOTIDE SEQUENCE [LARGE SCALE GENOMIC DNA]</scope>
    <source>
        <strain evidence="1 2">JCM 15089</strain>
    </source>
</reference>
<comment type="caution">
    <text evidence="1">The sequence shown here is derived from an EMBL/GenBank/DDBJ whole genome shotgun (WGS) entry which is preliminary data.</text>
</comment>
<keyword evidence="2" id="KW-1185">Reference proteome</keyword>
<dbReference type="Gene3D" id="3.40.190.10">
    <property type="entry name" value="Periplasmic binding protein-like II"/>
    <property type="match status" value="2"/>
</dbReference>
<accession>A0ABN1EAT3</accession>
<evidence type="ECO:0000313" key="1">
    <source>
        <dbReference type="EMBL" id="GAA0562575.1"/>
    </source>
</evidence>
<dbReference type="Pfam" id="PF13416">
    <property type="entry name" value="SBP_bac_8"/>
    <property type="match status" value="1"/>
</dbReference>